<keyword evidence="1" id="KW-0472">Membrane</keyword>
<evidence type="ECO:0000256" key="1">
    <source>
        <dbReference type="SAM" id="Phobius"/>
    </source>
</evidence>
<accession>A0A0S4TFF2</accession>
<keyword evidence="2" id="KW-0732">Signal</keyword>
<feature type="transmembrane region" description="Helical" evidence="1">
    <location>
        <begin position="232"/>
        <end position="255"/>
    </location>
</feature>
<dbReference type="EMBL" id="LN877950">
    <property type="protein sequence ID" value="CUV05641.1"/>
    <property type="molecule type" value="Genomic_DNA"/>
</dbReference>
<feature type="transmembrane region" description="Helical" evidence="1">
    <location>
        <begin position="556"/>
        <end position="575"/>
    </location>
</feature>
<dbReference type="VEuPathDB" id="CryptoDB:Chro.40273"/>
<dbReference type="AlphaFoldDB" id="A0A0S4TFF2"/>
<dbReference type="VEuPathDB" id="CryptoDB:GY17_00001710"/>
<dbReference type="VEuPathDB" id="CryptoDB:ChTU502y2012_295g0440"/>
<keyword evidence="1" id="KW-1133">Transmembrane helix</keyword>
<evidence type="ECO:0000256" key="2">
    <source>
        <dbReference type="SAM" id="SignalP"/>
    </source>
</evidence>
<feature type="signal peptide" evidence="2">
    <location>
        <begin position="1"/>
        <end position="20"/>
    </location>
</feature>
<proteinExistence type="predicted"/>
<keyword evidence="1" id="KW-0812">Transmembrane</keyword>
<gene>
    <name evidence="3" type="ORF">CHUDEA4_2430</name>
</gene>
<reference evidence="3" key="1">
    <citation type="submission" date="2015-08" db="EMBL/GenBank/DDBJ databases">
        <authorList>
            <person name="Babu N.S."/>
            <person name="Beckwith C.J."/>
            <person name="Beseler K.G."/>
            <person name="Brison A."/>
            <person name="Carone J.V."/>
            <person name="Caskin T.P."/>
            <person name="Diamond M."/>
            <person name="Durham M.E."/>
            <person name="Foxe J.M."/>
            <person name="Go M."/>
            <person name="Henderson B.A."/>
            <person name="Jones I.B."/>
            <person name="McGettigan J.A."/>
            <person name="Micheletti S.J."/>
            <person name="Nasrallah M.E."/>
            <person name="Ortiz D."/>
            <person name="Piller C.R."/>
            <person name="Privatt S.R."/>
            <person name="Schneider S.L."/>
            <person name="Sharp S."/>
            <person name="Smith T.C."/>
            <person name="Stanton J.D."/>
            <person name="Ullery H.E."/>
            <person name="Wilson R.J."/>
            <person name="Serrano M.G."/>
            <person name="Buck G."/>
            <person name="Lee V."/>
            <person name="Wang Y."/>
            <person name="Carvalho R."/>
            <person name="Voegtly L."/>
            <person name="Shi R."/>
            <person name="Duckworth R."/>
            <person name="Johnson A."/>
            <person name="Loviza R."/>
            <person name="Walstead R."/>
            <person name="Shah Z."/>
            <person name="Kiflezghi M."/>
            <person name="Wade K."/>
            <person name="Ball S.L."/>
            <person name="Bradley K.W."/>
            <person name="Asai D.J."/>
            <person name="Bowman C.A."/>
            <person name="Russell D.A."/>
            <person name="Pope W.H."/>
            <person name="Jacobs-Sera D."/>
            <person name="Hendrix R.W."/>
            <person name="Hatfull G.F."/>
        </authorList>
    </citation>
    <scope>NUCLEOTIDE SEQUENCE [LARGE SCALE GENOMIC DNA]</scope>
</reference>
<sequence length="837" mass="97802">MLRFFKYLLFVHIFLNSLNATYGQIRLNGSNATNNYLLEIVNEYIKKYEKKIINTNKYLIQQKINRLKTNETNLINGINLANSSINNDNLELSNSLKEINLYDINNIEYFKNQYFEFLKEINNDIETNNLILNNSKIQHKERILQFFRSDINETKFQAQQRLSSNLNYNPENNINTYPIQNNYYGNNGNSLINSQQNNAIKQTALSGLLSVTNPAFKMIVSTVLMCLGSTPYGAIAVLVVVTVYTLIEIVIKYFFNKTKNKNILNTIKSSSNMNIHSNNSTNNLVPSTGKTFNNKLRNLMKKDNETSNSLRNLVSNSVKINYENYLEQKKLDFFVKYLLEYILINQALNIKKKGFLAENITKKMSGRFMNSLLNFFIDKTESIQQSKTSTKLTYEDLFHFNYQEKSKYDVPDWYKHICIIYASLKEKNRILFEGENDDWVPVNNVLKTNNEYLSELNDGIAEIDKILNIETKYNSSLKDIPNFNETDNIVMEMNKNENNIFRDQNDLLGPHNNTENKWYDRMIKYSIQSYRQNGIRGVITMILDIFSTIFSATPIGYLLITLIRLIAFMTDKLLLLSRRRKNQHQLTRLLLEIPEIFNEDKLSVTLKEISFIENECIKQEKILINLYISLVKHLKNFNPEIDLLALDNQVKKFIDFVKNKNNFIMDYLNNHRNSEYKYSSVLRSLLYPKKHFDANYSEGWTLNEKSEQGVVEPTSKESNENKHEKNVEITSKVIKETKYIDNNKESTSIAKNSFQNMIGGLKSFLLNLFKSIFGGAGELWEYIKGLLSRIIDFIKTLWDLVRGEKKKRMLIEILEEMPCESAVHSYLFTDIFNILKD</sequence>
<feature type="chain" id="PRO_5006627813" evidence="2">
    <location>
        <begin position="21"/>
        <end position="837"/>
    </location>
</feature>
<evidence type="ECO:0000313" key="3">
    <source>
        <dbReference type="EMBL" id="CUV05641.1"/>
    </source>
</evidence>
<name>A0A0S4TFF2_CRYHO</name>
<dbReference type="VEuPathDB" id="CryptoDB:CHUDEA4_2430"/>
<protein>
    <submittedName>
        <fullName evidence="3">Uncharacterized protein</fullName>
    </submittedName>
</protein>
<organism evidence="3">
    <name type="scientific">Cryptosporidium hominis</name>
    <dbReference type="NCBI Taxonomy" id="237895"/>
    <lineage>
        <taxon>Eukaryota</taxon>
        <taxon>Sar</taxon>
        <taxon>Alveolata</taxon>
        <taxon>Apicomplexa</taxon>
        <taxon>Conoidasida</taxon>
        <taxon>Coccidia</taxon>
        <taxon>Eucoccidiorida</taxon>
        <taxon>Eimeriorina</taxon>
        <taxon>Cryptosporidiidae</taxon>
        <taxon>Cryptosporidium</taxon>
    </lineage>
</organism>
<dbReference type="Proteomes" id="UP000199752">
    <property type="component" value="Chromosome 4"/>
</dbReference>